<name>A0A5P9NHS9_9GAMM</name>
<comment type="subcellular location">
    <subcellularLocation>
        <location evidence="1">Cell membrane</location>
        <topology evidence="1">Single-pass type II membrane protein</topology>
    </subcellularLocation>
</comment>
<dbReference type="OrthoDB" id="9789675at2"/>
<dbReference type="GO" id="GO:0005886">
    <property type="term" value="C:plasma membrane"/>
    <property type="evidence" value="ECO:0007669"/>
    <property type="project" value="UniProtKB-SubCell"/>
</dbReference>
<protein>
    <recommendedName>
        <fullName evidence="8">Ancillary SecYEG translocon subunit</fullName>
    </recommendedName>
</protein>
<feature type="domain" description="Ancillary SecYEG translocon subunit/Cell division coordinator CpoB TPR" evidence="10">
    <location>
        <begin position="15"/>
        <end position="216"/>
    </location>
</feature>
<keyword evidence="2" id="KW-1003">Cell membrane</keyword>
<dbReference type="PIRSF" id="PIRSF006170">
    <property type="entry name" value="YfgM"/>
    <property type="match status" value="1"/>
</dbReference>
<evidence type="ECO:0000313" key="12">
    <source>
        <dbReference type="Proteomes" id="UP000326287"/>
    </source>
</evidence>
<evidence type="ECO:0000256" key="6">
    <source>
        <dbReference type="ARBA" id="ARBA00023186"/>
    </source>
</evidence>
<dbReference type="Proteomes" id="UP000326287">
    <property type="component" value="Chromosome"/>
</dbReference>
<evidence type="ECO:0000259" key="10">
    <source>
        <dbReference type="Pfam" id="PF09976"/>
    </source>
</evidence>
<evidence type="ECO:0000256" key="9">
    <source>
        <dbReference type="SAM" id="MobiDB-lite"/>
    </source>
</evidence>
<dbReference type="InterPro" id="IPR026039">
    <property type="entry name" value="YfgM"/>
</dbReference>
<keyword evidence="4" id="KW-1133">Transmembrane helix</keyword>
<feature type="region of interest" description="Disordered" evidence="9">
    <location>
        <begin position="227"/>
        <end position="247"/>
    </location>
</feature>
<evidence type="ECO:0000313" key="11">
    <source>
        <dbReference type="EMBL" id="QFU75089.1"/>
    </source>
</evidence>
<keyword evidence="12" id="KW-1185">Reference proteome</keyword>
<keyword evidence="6" id="KW-0143">Chaperone</keyword>
<evidence type="ECO:0000256" key="5">
    <source>
        <dbReference type="ARBA" id="ARBA00023136"/>
    </source>
</evidence>
<dbReference type="PANTHER" id="PTHR38035:SF1">
    <property type="entry name" value="ANCILLARY SECYEG TRANSLOCON SUBUNIT"/>
    <property type="match status" value="1"/>
</dbReference>
<evidence type="ECO:0000256" key="2">
    <source>
        <dbReference type="ARBA" id="ARBA00022475"/>
    </source>
</evidence>
<evidence type="ECO:0000256" key="8">
    <source>
        <dbReference type="ARBA" id="ARBA00024235"/>
    </source>
</evidence>
<dbReference type="Pfam" id="PF09976">
    <property type="entry name" value="TPR_21"/>
    <property type="match status" value="1"/>
</dbReference>
<evidence type="ECO:0000256" key="4">
    <source>
        <dbReference type="ARBA" id="ARBA00022989"/>
    </source>
</evidence>
<dbReference type="AlphaFoldDB" id="A0A5P9NHS9"/>
<evidence type="ECO:0000256" key="1">
    <source>
        <dbReference type="ARBA" id="ARBA00004401"/>
    </source>
</evidence>
<dbReference type="EMBL" id="CP036422">
    <property type="protein sequence ID" value="QFU75089.1"/>
    <property type="molecule type" value="Genomic_DNA"/>
</dbReference>
<sequence length="247" mass="26639">MDQYRTEEEQVEALKKWWDENGRSIIVSVIVALGVGFGWQGWQKYTADEAAAASERYQALLQEMAQISDAEGQQTAITMAREIKTEHSRSTYAEFAGLHLARLAAVRGDMAEAEAQLRWVLGRADKGSEVYQLAQLRLARVLASNGDTAQAKSILDGTDAGAHEASYAVARGDIAMLEGNEEEARAAYTQALSLAAQSGGGQVSLSLVQQKLQSLSPVMPRDIEAVAPVAPVAQDPTETTEATEAQE</sequence>
<dbReference type="GO" id="GO:0044877">
    <property type="term" value="F:protein-containing complex binding"/>
    <property type="evidence" value="ECO:0007669"/>
    <property type="project" value="InterPro"/>
</dbReference>
<dbReference type="InterPro" id="IPR018704">
    <property type="entry name" value="SecYEG/CpoB_TPR"/>
</dbReference>
<dbReference type="Gene3D" id="1.25.40.10">
    <property type="entry name" value="Tetratricopeptide repeat domain"/>
    <property type="match status" value="1"/>
</dbReference>
<dbReference type="PANTHER" id="PTHR38035">
    <property type="entry name" value="UPF0070 PROTEIN YFGM"/>
    <property type="match status" value="1"/>
</dbReference>
<dbReference type="KEGG" id="halc:EY643_05190"/>
<comment type="similarity">
    <text evidence="7">Belongs to the YfgM family.</text>
</comment>
<proteinExistence type="inferred from homology"/>
<evidence type="ECO:0000256" key="7">
    <source>
        <dbReference type="ARBA" id="ARBA00024197"/>
    </source>
</evidence>
<organism evidence="11 12">
    <name type="scientific">Halioglobus maricola</name>
    <dbReference type="NCBI Taxonomy" id="2601894"/>
    <lineage>
        <taxon>Bacteria</taxon>
        <taxon>Pseudomonadati</taxon>
        <taxon>Pseudomonadota</taxon>
        <taxon>Gammaproteobacteria</taxon>
        <taxon>Cellvibrionales</taxon>
        <taxon>Halieaceae</taxon>
        <taxon>Halioglobus</taxon>
    </lineage>
</organism>
<keyword evidence="5" id="KW-0472">Membrane</keyword>
<keyword evidence="3" id="KW-0812">Transmembrane</keyword>
<evidence type="ECO:0000256" key="3">
    <source>
        <dbReference type="ARBA" id="ARBA00022692"/>
    </source>
</evidence>
<reference evidence="11 12" key="1">
    <citation type="submission" date="2019-02" db="EMBL/GenBank/DDBJ databases">
        <authorList>
            <person name="Li S.-H."/>
        </authorList>
    </citation>
    <scope>NUCLEOTIDE SEQUENCE [LARGE SCALE GENOMIC DNA]</scope>
    <source>
        <strain evidence="11 12">IMCC14385</strain>
    </source>
</reference>
<dbReference type="InterPro" id="IPR011990">
    <property type="entry name" value="TPR-like_helical_dom_sf"/>
</dbReference>
<accession>A0A5P9NHS9</accession>
<dbReference type="RefSeq" id="WP_152661195.1">
    <property type="nucleotide sequence ID" value="NZ_CP036422.1"/>
</dbReference>
<gene>
    <name evidence="11" type="ORF">EY643_05190</name>
</gene>